<dbReference type="KEGG" id="cfus:CYFUS_006470"/>
<accession>A0A250JBR8</accession>
<organism evidence="2 3">
    <name type="scientific">Cystobacter fuscus</name>
    <dbReference type="NCBI Taxonomy" id="43"/>
    <lineage>
        <taxon>Bacteria</taxon>
        <taxon>Pseudomonadati</taxon>
        <taxon>Myxococcota</taxon>
        <taxon>Myxococcia</taxon>
        <taxon>Myxococcales</taxon>
        <taxon>Cystobacterineae</taxon>
        <taxon>Archangiaceae</taxon>
        <taxon>Cystobacter</taxon>
    </lineage>
</organism>
<reference evidence="2 3" key="1">
    <citation type="submission" date="2017-06" db="EMBL/GenBank/DDBJ databases">
        <title>Sequencing and comparative analysis of myxobacterial genomes.</title>
        <authorList>
            <person name="Rupp O."/>
            <person name="Goesmann A."/>
            <person name="Sogaard-Andersen L."/>
        </authorList>
    </citation>
    <scope>NUCLEOTIDE SEQUENCE [LARGE SCALE GENOMIC DNA]</scope>
    <source>
        <strain evidence="2 3">DSM 52655</strain>
    </source>
</reference>
<sequence>MANQEQKKPQEQREAQPERESERQPSKPQESHEGLPGYGQPPDEVRKGWLPDQKW</sequence>
<dbReference type="EMBL" id="CP022098">
    <property type="protein sequence ID" value="ATB41008.1"/>
    <property type="molecule type" value="Genomic_DNA"/>
</dbReference>
<feature type="compositionally biased region" description="Basic and acidic residues" evidence="1">
    <location>
        <begin position="1"/>
        <end position="33"/>
    </location>
</feature>
<dbReference type="RefSeq" id="WP_198316218.1">
    <property type="nucleotide sequence ID" value="NZ_CP022098.1"/>
</dbReference>
<evidence type="ECO:0000313" key="3">
    <source>
        <dbReference type="Proteomes" id="UP000217257"/>
    </source>
</evidence>
<name>A0A250JBR8_9BACT</name>
<protein>
    <submittedName>
        <fullName evidence="2">Uncharacterized protein</fullName>
    </submittedName>
</protein>
<feature type="region of interest" description="Disordered" evidence="1">
    <location>
        <begin position="1"/>
        <end position="55"/>
    </location>
</feature>
<dbReference type="Proteomes" id="UP000217257">
    <property type="component" value="Chromosome"/>
</dbReference>
<evidence type="ECO:0000313" key="2">
    <source>
        <dbReference type="EMBL" id="ATB41008.1"/>
    </source>
</evidence>
<proteinExistence type="predicted"/>
<gene>
    <name evidence="2" type="ORF">CYFUS_006470</name>
</gene>
<evidence type="ECO:0000256" key="1">
    <source>
        <dbReference type="SAM" id="MobiDB-lite"/>
    </source>
</evidence>
<feature type="compositionally biased region" description="Basic and acidic residues" evidence="1">
    <location>
        <begin position="43"/>
        <end position="55"/>
    </location>
</feature>
<dbReference type="AlphaFoldDB" id="A0A250JBR8"/>